<organism evidence="1">
    <name type="scientific">Arundo donax</name>
    <name type="common">Giant reed</name>
    <name type="synonym">Donax arundinaceus</name>
    <dbReference type="NCBI Taxonomy" id="35708"/>
    <lineage>
        <taxon>Eukaryota</taxon>
        <taxon>Viridiplantae</taxon>
        <taxon>Streptophyta</taxon>
        <taxon>Embryophyta</taxon>
        <taxon>Tracheophyta</taxon>
        <taxon>Spermatophyta</taxon>
        <taxon>Magnoliopsida</taxon>
        <taxon>Liliopsida</taxon>
        <taxon>Poales</taxon>
        <taxon>Poaceae</taxon>
        <taxon>PACMAD clade</taxon>
        <taxon>Arundinoideae</taxon>
        <taxon>Arundineae</taxon>
        <taxon>Arundo</taxon>
    </lineage>
</organism>
<dbReference type="EMBL" id="GBRH01215966">
    <property type="protein sequence ID" value="JAD81929.1"/>
    <property type="molecule type" value="Transcribed_RNA"/>
</dbReference>
<name>A0A0A9D012_ARUDO</name>
<evidence type="ECO:0000313" key="1">
    <source>
        <dbReference type="EMBL" id="JAD81929.1"/>
    </source>
</evidence>
<sequence length="57" mass="6576">MLITGSFTVLIWQHSCKRFQRLLRIPRASHCEETFLATVVYMSVICFDSQLGNNANK</sequence>
<proteinExistence type="predicted"/>
<accession>A0A0A9D012</accession>
<dbReference type="AlphaFoldDB" id="A0A0A9D012"/>
<reference evidence="1" key="2">
    <citation type="journal article" date="2015" name="Data Brief">
        <title>Shoot transcriptome of the giant reed, Arundo donax.</title>
        <authorList>
            <person name="Barrero R.A."/>
            <person name="Guerrero F.D."/>
            <person name="Moolhuijzen P."/>
            <person name="Goolsby J.A."/>
            <person name="Tidwell J."/>
            <person name="Bellgard S.E."/>
            <person name="Bellgard M.I."/>
        </authorList>
    </citation>
    <scope>NUCLEOTIDE SEQUENCE</scope>
    <source>
        <tissue evidence="1">Shoot tissue taken approximately 20 cm above the soil surface</tissue>
    </source>
</reference>
<protein>
    <submittedName>
        <fullName evidence="1">Uncharacterized protein</fullName>
    </submittedName>
</protein>
<reference evidence="1" key="1">
    <citation type="submission" date="2014-09" db="EMBL/GenBank/DDBJ databases">
        <authorList>
            <person name="Magalhaes I.L.F."/>
            <person name="Oliveira U."/>
            <person name="Santos F.R."/>
            <person name="Vidigal T.H.D.A."/>
            <person name="Brescovit A.D."/>
            <person name="Santos A.J."/>
        </authorList>
    </citation>
    <scope>NUCLEOTIDE SEQUENCE</scope>
    <source>
        <tissue evidence="1">Shoot tissue taken approximately 20 cm above the soil surface</tissue>
    </source>
</reference>